<reference evidence="2" key="2">
    <citation type="submission" date="2020-04" db="EMBL/GenBank/DDBJ databases">
        <authorList>
            <consortium name="NCBI Genome Project"/>
        </authorList>
    </citation>
    <scope>NUCLEOTIDE SEQUENCE</scope>
    <source>
        <strain evidence="2">CBS 342.82</strain>
    </source>
</reference>
<evidence type="ECO:0000313" key="2">
    <source>
        <dbReference type="RefSeq" id="XP_033455553.1"/>
    </source>
</evidence>
<dbReference type="RefSeq" id="XP_033455553.1">
    <property type="nucleotide sequence ID" value="XM_033609027.1"/>
</dbReference>
<dbReference type="Proteomes" id="UP000504637">
    <property type="component" value="Unplaced"/>
</dbReference>
<accession>A0A6J3LV60</accession>
<gene>
    <name evidence="2" type="ORF">K489DRAFT_90520</name>
</gene>
<name>A0A6J3LV60_9PEZI</name>
<reference evidence="2" key="1">
    <citation type="submission" date="2020-01" db="EMBL/GenBank/DDBJ databases">
        <authorList>
            <consortium name="DOE Joint Genome Institute"/>
            <person name="Haridas S."/>
            <person name="Albert R."/>
            <person name="Binder M."/>
            <person name="Bloem J."/>
            <person name="Labutti K."/>
            <person name="Salamov A."/>
            <person name="Andreopoulos B."/>
            <person name="Baker S.E."/>
            <person name="Barry K."/>
            <person name="Bills G."/>
            <person name="Bluhm B.H."/>
            <person name="Cannon C."/>
            <person name="Castanera R."/>
            <person name="Culley D.E."/>
            <person name="Daum C."/>
            <person name="Ezra D."/>
            <person name="Gonzalez J.B."/>
            <person name="Henrissat B."/>
            <person name="Kuo A."/>
            <person name="Liang C."/>
            <person name="Lipzen A."/>
            <person name="Lutzoni F."/>
            <person name="Magnuson J."/>
            <person name="Mondo S."/>
            <person name="Nolan M."/>
            <person name="Ohm R."/>
            <person name="Pangilinan J."/>
            <person name="Park H.-J."/>
            <person name="Ramirez L."/>
            <person name="Alfaro M."/>
            <person name="Sun H."/>
            <person name="Tritt A."/>
            <person name="Yoshinaga Y."/>
            <person name="Zwiers L.-H."/>
            <person name="Turgeon B.G."/>
            <person name="Goodwin S.B."/>
            <person name="Spatafora J.W."/>
            <person name="Crous P.W."/>
            <person name="Grigoriev I.V."/>
        </authorList>
    </citation>
    <scope>NUCLEOTIDE SEQUENCE</scope>
    <source>
        <strain evidence="2">CBS 342.82</strain>
    </source>
</reference>
<dbReference type="GeneID" id="54366828"/>
<reference evidence="2" key="3">
    <citation type="submission" date="2025-08" db="UniProtKB">
        <authorList>
            <consortium name="RefSeq"/>
        </authorList>
    </citation>
    <scope>IDENTIFICATION</scope>
    <source>
        <strain evidence="2">CBS 342.82</strain>
    </source>
</reference>
<organism evidence="2">
    <name type="scientific">Dissoconium aciculare CBS 342.82</name>
    <dbReference type="NCBI Taxonomy" id="1314786"/>
    <lineage>
        <taxon>Eukaryota</taxon>
        <taxon>Fungi</taxon>
        <taxon>Dikarya</taxon>
        <taxon>Ascomycota</taxon>
        <taxon>Pezizomycotina</taxon>
        <taxon>Dothideomycetes</taxon>
        <taxon>Dothideomycetidae</taxon>
        <taxon>Mycosphaerellales</taxon>
        <taxon>Dissoconiaceae</taxon>
        <taxon>Dissoconium</taxon>
    </lineage>
</organism>
<sequence>MLCDSNPSLIRLQAIYTPHVHRCGFMTAKTRFMRLDKGSVEARIQYFPRRLAFADCLPTAPWIRLASKAYRYRGFQCRQSPVYRSPRQSRSSVRGSHREPPRCCRRISSVGIHRMPVMTWRFYETSLAEIQATGRLCNITSLECKFEEKISAEIFISGSELSLPLYRIHRTWIMKHTTSNHRKRSRLF</sequence>
<keyword evidence="1" id="KW-1185">Reference proteome</keyword>
<evidence type="ECO:0000313" key="1">
    <source>
        <dbReference type="Proteomes" id="UP000504637"/>
    </source>
</evidence>
<proteinExistence type="predicted"/>
<protein>
    <submittedName>
        <fullName evidence="2">Uncharacterized protein</fullName>
    </submittedName>
</protein>
<dbReference type="AlphaFoldDB" id="A0A6J3LV60"/>